<keyword evidence="3" id="KW-1185">Reference proteome</keyword>
<dbReference type="GO" id="GO:0007165">
    <property type="term" value="P:signal transduction"/>
    <property type="evidence" value="ECO:0007669"/>
    <property type="project" value="InterPro"/>
</dbReference>
<organism evidence="2 3">
    <name type="scientific">marine gamma proteobacterium HTCC2143</name>
    <dbReference type="NCBI Taxonomy" id="247633"/>
    <lineage>
        <taxon>Bacteria</taxon>
        <taxon>Pseudomonadati</taxon>
        <taxon>Pseudomonadota</taxon>
        <taxon>Gammaproteobacteria</taxon>
        <taxon>Cellvibrionales</taxon>
        <taxon>Spongiibacteraceae</taxon>
        <taxon>BD1-7 clade</taxon>
    </lineage>
</organism>
<proteinExistence type="predicted"/>
<sequence length="275" mass="29684">MSSKPSDSGSGNDQDNSEGFVQDYLDLLLGNESVDGAAEPIAPRALKPMVSPALQRRSSDFAAPLVMVAGTDMKPIAVAKNSSVAVQGKFQSRVSIPLDGERRKRPPAVNRAESQSTLPVTQWLNGRPLWAQRKFECVLFKVSGLTVALPSVEFEGIYPMAIESLVVKDKGLSSMGLLSITNGPISVIDTASVVMPEQYDGAMRERFNYVVAIKGMSWGLAVDSIVGAHVQDIAAVTWRSDRTTRPWLAATVTDHAIAIVEVNLLNAMFQQSPQN</sequence>
<dbReference type="Proteomes" id="UP000004931">
    <property type="component" value="Unassembled WGS sequence"/>
</dbReference>
<feature type="region of interest" description="Disordered" evidence="1">
    <location>
        <begin position="1"/>
        <end position="20"/>
    </location>
</feature>
<dbReference type="STRING" id="247633.GP2143_07574"/>
<name>A0YC72_9GAMM</name>
<comment type="caution">
    <text evidence="2">The sequence shown here is derived from an EMBL/GenBank/DDBJ whole genome shotgun (WGS) entry which is preliminary data.</text>
</comment>
<accession>A0YC72</accession>
<dbReference type="InterPro" id="IPR036061">
    <property type="entry name" value="CheW-like_dom_sf"/>
</dbReference>
<dbReference type="AlphaFoldDB" id="A0YC72"/>
<evidence type="ECO:0000256" key="1">
    <source>
        <dbReference type="SAM" id="MobiDB-lite"/>
    </source>
</evidence>
<dbReference type="GO" id="GO:0006935">
    <property type="term" value="P:chemotaxis"/>
    <property type="evidence" value="ECO:0007669"/>
    <property type="project" value="InterPro"/>
</dbReference>
<feature type="compositionally biased region" description="Low complexity" evidence="1">
    <location>
        <begin position="1"/>
        <end position="14"/>
    </location>
</feature>
<dbReference type="eggNOG" id="COG0835">
    <property type="taxonomic scope" value="Bacteria"/>
</dbReference>
<dbReference type="EMBL" id="AAVT01000003">
    <property type="protein sequence ID" value="EAW31391.1"/>
    <property type="molecule type" value="Genomic_DNA"/>
</dbReference>
<protein>
    <submittedName>
        <fullName evidence="2">Protein containing CheW-like domain</fullName>
    </submittedName>
</protein>
<evidence type="ECO:0000313" key="3">
    <source>
        <dbReference type="Proteomes" id="UP000004931"/>
    </source>
</evidence>
<dbReference type="SUPFAM" id="SSF50341">
    <property type="entry name" value="CheW-like"/>
    <property type="match status" value="1"/>
</dbReference>
<dbReference type="OrthoDB" id="5565759at2"/>
<gene>
    <name evidence="2" type="ORF">GP2143_07574</name>
</gene>
<evidence type="ECO:0000313" key="2">
    <source>
        <dbReference type="EMBL" id="EAW31391.1"/>
    </source>
</evidence>
<reference evidence="2 3" key="1">
    <citation type="journal article" date="2010" name="J. Bacteriol.">
        <title>Genome sequence of the oligotrophic marine Gammaproteobacterium HTCC2143, isolated from the Oregon Coast.</title>
        <authorList>
            <person name="Oh H.M."/>
            <person name="Kang I."/>
            <person name="Ferriera S."/>
            <person name="Giovannoni S.J."/>
            <person name="Cho J.C."/>
        </authorList>
    </citation>
    <scope>NUCLEOTIDE SEQUENCE [LARGE SCALE GENOMIC DNA]</scope>
    <source>
        <strain evidence="2 3">HTCC2143</strain>
    </source>
</reference>